<comment type="caution">
    <text evidence="4">The sequence shown here is derived from an EMBL/GenBank/DDBJ whole genome shotgun (WGS) entry which is preliminary data.</text>
</comment>
<evidence type="ECO:0000256" key="1">
    <source>
        <dbReference type="ARBA" id="ARBA00022737"/>
    </source>
</evidence>
<evidence type="ECO:0000313" key="5">
    <source>
        <dbReference type="Proteomes" id="UP001279734"/>
    </source>
</evidence>
<evidence type="ECO:0000313" key="4">
    <source>
        <dbReference type="EMBL" id="GMH11016.1"/>
    </source>
</evidence>
<reference evidence="4" key="1">
    <citation type="submission" date="2023-05" db="EMBL/GenBank/DDBJ databases">
        <title>Nepenthes gracilis genome sequencing.</title>
        <authorList>
            <person name="Fukushima K."/>
        </authorList>
    </citation>
    <scope>NUCLEOTIDE SEQUENCE</scope>
    <source>
        <strain evidence="4">SING2019-196</strain>
    </source>
</reference>
<dbReference type="Pfam" id="PF00514">
    <property type="entry name" value="Arm"/>
    <property type="match status" value="1"/>
</dbReference>
<dbReference type="InterPro" id="IPR000225">
    <property type="entry name" value="Armadillo"/>
</dbReference>
<dbReference type="Proteomes" id="UP001279734">
    <property type="component" value="Unassembled WGS sequence"/>
</dbReference>
<dbReference type="Gene3D" id="1.25.10.10">
    <property type="entry name" value="Leucine-rich Repeat Variant"/>
    <property type="match status" value="3"/>
</dbReference>
<dbReference type="InterPro" id="IPR011989">
    <property type="entry name" value="ARM-like"/>
</dbReference>
<sequence length="590" mass="64184">MPPAAADPGAASPPSTPLSVTQTTELVKHILSLLLISCLSTKSFVGRFQVLYSRLTALKSSLSEITDSPHWSDNSLLDTLLPNLLYTLRRLLSLADQCHGTSFPGGKLLMQSDLDMASISLSNHLHDLDLILRSGVLRQSSAIVLSHPGPESAREDLVYYIRDLFARLQIGGFEFKDKALESLIRLLSDDEKSALLVAKEGNITYLIQLLDCSDYPLIRKQAITVVAILASANDQSRKAVFEVGGLGPLLRILETGSLALKEKAAMAIQSLTADPENAWAVSAYGGIPILIEACRCGSVLMQAYSVGAIRNVSIIEDIRNTLIDENALPLLIQLLVSSNASAQENAANCLSVLASSSDYFRTVIIQEKGLHRLLQLLHDSTSFDTLEHVLTVIHVLSSSDQIARMLSSSISFIIQLAELIMNGNIVLQKISATLLSNLPISDGNKRAIAGCMPQLVKLMEMPKPGGIQEVASQALVSMLTVRSNRKKFARDEKSLMRLVQMLDARNELVCKQYPVAVVAALTPGCRKRLLEAGALAAVQRLAEMGVAGAKKAVQRLSGGRLKNIFGRSWGNNCESYWPRQNSRSWGRSDH</sequence>
<keyword evidence="5" id="KW-1185">Reference proteome</keyword>
<evidence type="ECO:0000256" key="2">
    <source>
        <dbReference type="PROSITE-ProRule" id="PRU00259"/>
    </source>
</evidence>
<dbReference type="PANTHER" id="PTHR46043">
    <property type="entry name" value="ARM REPEAT SUPERFAMILY PROTEIN"/>
    <property type="match status" value="1"/>
</dbReference>
<feature type="repeat" description="ARM" evidence="2">
    <location>
        <begin position="244"/>
        <end position="286"/>
    </location>
</feature>
<dbReference type="SUPFAM" id="SSF48371">
    <property type="entry name" value="ARM repeat"/>
    <property type="match status" value="1"/>
</dbReference>
<dbReference type="AlphaFoldDB" id="A0AAD3SHV7"/>
<feature type="domain" description="DUF7032" evidence="3">
    <location>
        <begin position="28"/>
        <end position="136"/>
    </location>
</feature>
<dbReference type="InterPro" id="IPR054296">
    <property type="entry name" value="DUF7032"/>
</dbReference>
<organism evidence="4 5">
    <name type="scientific">Nepenthes gracilis</name>
    <name type="common">Slender pitcher plant</name>
    <dbReference type="NCBI Taxonomy" id="150966"/>
    <lineage>
        <taxon>Eukaryota</taxon>
        <taxon>Viridiplantae</taxon>
        <taxon>Streptophyta</taxon>
        <taxon>Embryophyta</taxon>
        <taxon>Tracheophyta</taxon>
        <taxon>Spermatophyta</taxon>
        <taxon>Magnoliopsida</taxon>
        <taxon>eudicotyledons</taxon>
        <taxon>Gunneridae</taxon>
        <taxon>Pentapetalae</taxon>
        <taxon>Caryophyllales</taxon>
        <taxon>Nepenthaceae</taxon>
        <taxon>Nepenthes</taxon>
    </lineage>
</organism>
<dbReference type="EMBL" id="BSYO01000010">
    <property type="protein sequence ID" value="GMH11016.1"/>
    <property type="molecule type" value="Genomic_DNA"/>
</dbReference>
<gene>
    <name evidence="4" type="ORF">Nepgr_012857</name>
</gene>
<keyword evidence="1" id="KW-0677">Repeat</keyword>
<evidence type="ECO:0000259" key="3">
    <source>
        <dbReference type="Pfam" id="PF23005"/>
    </source>
</evidence>
<dbReference type="PANTHER" id="PTHR46043:SF2">
    <property type="entry name" value="ARM REPEAT SUPERFAMILY PROTEIN"/>
    <property type="match status" value="1"/>
</dbReference>
<dbReference type="InterPro" id="IPR016024">
    <property type="entry name" value="ARM-type_fold"/>
</dbReference>
<dbReference type="Pfam" id="PF23005">
    <property type="entry name" value="DUF7032"/>
    <property type="match status" value="1"/>
</dbReference>
<name>A0AAD3SHV7_NEPGR</name>
<accession>A0AAD3SHV7</accession>
<dbReference type="SMART" id="SM00185">
    <property type="entry name" value="ARM"/>
    <property type="match status" value="6"/>
</dbReference>
<dbReference type="PROSITE" id="PS50176">
    <property type="entry name" value="ARM_REPEAT"/>
    <property type="match status" value="1"/>
</dbReference>
<protein>
    <recommendedName>
        <fullName evidence="3">DUF7032 domain-containing protein</fullName>
    </recommendedName>
</protein>
<proteinExistence type="predicted"/>